<dbReference type="EMBL" id="CP165727">
    <property type="protein sequence ID" value="XDV63052.1"/>
    <property type="molecule type" value="Genomic_DNA"/>
</dbReference>
<dbReference type="AlphaFoldDB" id="A0AB39Y3H1"/>
<dbReference type="RefSeq" id="WP_369777385.1">
    <property type="nucleotide sequence ID" value="NZ_CP165727.1"/>
</dbReference>
<evidence type="ECO:0000256" key="2">
    <source>
        <dbReference type="SAM" id="SignalP"/>
    </source>
</evidence>
<name>A0AB39Y3H1_9ACTN</name>
<reference evidence="3" key="1">
    <citation type="submission" date="2024-08" db="EMBL/GenBank/DDBJ databases">
        <authorList>
            <person name="Yu S.T."/>
        </authorList>
    </citation>
    <scope>NUCLEOTIDE SEQUENCE</scope>
    <source>
        <strain evidence="3">R33</strain>
    </source>
</reference>
<proteinExistence type="predicted"/>
<gene>
    <name evidence="3" type="ORF">AB5J51_08940</name>
</gene>
<evidence type="ECO:0008006" key="4">
    <source>
        <dbReference type="Google" id="ProtNLM"/>
    </source>
</evidence>
<protein>
    <recommendedName>
        <fullName evidence="4">Hemolysin type calcium-binding protein</fullName>
    </recommendedName>
</protein>
<feature type="chain" id="PRO_5044218704" description="Hemolysin type calcium-binding protein" evidence="2">
    <location>
        <begin position="33"/>
        <end position="319"/>
    </location>
</feature>
<feature type="region of interest" description="Disordered" evidence="1">
    <location>
        <begin position="275"/>
        <end position="319"/>
    </location>
</feature>
<keyword evidence="2" id="KW-0732">Signal</keyword>
<evidence type="ECO:0000313" key="3">
    <source>
        <dbReference type="EMBL" id="XDV63052.1"/>
    </source>
</evidence>
<dbReference type="SUPFAM" id="SSF51120">
    <property type="entry name" value="beta-Roll"/>
    <property type="match status" value="1"/>
</dbReference>
<dbReference type="PRINTS" id="PR00313">
    <property type="entry name" value="CABNDNGRPT"/>
</dbReference>
<accession>A0AB39Y3H1</accession>
<dbReference type="Gene3D" id="2.160.20.160">
    <property type="match status" value="1"/>
</dbReference>
<organism evidence="3">
    <name type="scientific">Streptomyces sp. R33</name>
    <dbReference type="NCBI Taxonomy" id="3238629"/>
    <lineage>
        <taxon>Bacteria</taxon>
        <taxon>Bacillati</taxon>
        <taxon>Actinomycetota</taxon>
        <taxon>Actinomycetes</taxon>
        <taxon>Kitasatosporales</taxon>
        <taxon>Streptomycetaceae</taxon>
        <taxon>Streptomyces</taxon>
    </lineage>
</organism>
<sequence>MLRTRRTLRTASYTLAGTIAVAASFVTGPAQAAEPLPSHWCYVNGVEAPPGQEVRGTSADDTILCENDVENAIIYGGGGNDNIRVKGMLIDAQVLGGEGDDTLQVNNLSPRNGNASVRGGAGNDTIITALVVGTAAHGASVYGDHGDDKITTGSVMGQPGEYERGGGQVFGNDGNDLIRTGNIDLGGRVLGGSENDIIEPKSVGAESAGIVQGGPGNDTVRGLNDSVLTIGPGYGQVDGGIGTNSCRVKHFSTGDRVRSSMANCLMADGTPVAPVTPAKPASQAAPVAPAKPASPAAPMAPAKPASPAAPAAPGAHSPR</sequence>
<dbReference type="InterPro" id="IPR011049">
    <property type="entry name" value="Serralysin-like_metalloprot_C"/>
</dbReference>
<evidence type="ECO:0000256" key="1">
    <source>
        <dbReference type="SAM" id="MobiDB-lite"/>
    </source>
</evidence>
<feature type="signal peptide" evidence="2">
    <location>
        <begin position="1"/>
        <end position="32"/>
    </location>
</feature>